<name>A0AAN6F3K7_EXODE</name>
<comment type="caution">
    <text evidence="2">The sequence shown here is derived from an EMBL/GenBank/DDBJ whole genome shotgun (WGS) entry which is preliminary data.</text>
</comment>
<dbReference type="Proteomes" id="UP001161757">
    <property type="component" value="Unassembled WGS sequence"/>
</dbReference>
<accession>A0AAN6F3K7</accession>
<keyword evidence="1" id="KW-0732">Signal</keyword>
<gene>
    <name evidence="2" type="ORF">HRR80_000141</name>
</gene>
<proteinExistence type="predicted"/>
<evidence type="ECO:0000256" key="1">
    <source>
        <dbReference type="SAM" id="SignalP"/>
    </source>
</evidence>
<protein>
    <submittedName>
        <fullName evidence="2">Uncharacterized protein</fullName>
    </submittedName>
</protein>
<feature type="chain" id="PRO_5043029439" evidence="1">
    <location>
        <begin position="18"/>
        <end position="174"/>
    </location>
</feature>
<organism evidence="2 3">
    <name type="scientific">Exophiala dermatitidis</name>
    <name type="common">Black yeast-like fungus</name>
    <name type="synonym">Wangiella dermatitidis</name>
    <dbReference type="NCBI Taxonomy" id="5970"/>
    <lineage>
        <taxon>Eukaryota</taxon>
        <taxon>Fungi</taxon>
        <taxon>Dikarya</taxon>
        <taxon>Ascomycota</taxon>
        <taxon>Pezizomycotina</taxon>
        <taxon>Eurotiomycetes</taxon>
        <taxon>Chaetothyriomycetidae</taxon>
        <taxon>Chaetothyriales</taxon>
        <taxon>Herpotrichiellaceae</taxon>
        <taxon>Exophiala</taxon>
    </lineage>
</organism>
<evidence type="ECO:0000313" key="3">
    <source>
        <dbReference type="Proteomes" id="UP001161757"/>
    </source>
</evidence>
<evidence type="ECO:0000313" key="2">
    <source>
        <dbReference type="EMBL" id="KAJ8995366.1"/>
    </source>
</evidence>
<dbReference type="EMBL" id="JAJGCB010000001">
    <property type="protein sequence ID" value="KAJ8995366.1"/>
    <property type="molecule type" value="Genomic_DNA"/>
</dbReference>
<reference evidence="2" key="1">
    <citation type="submission" date="2023-01" db="EMBL/GenBank/DDBJ databases">
        <title>Exophiala dermititidis isolated from Cystic Fibrosis Patient.</title>
        <authorList>
            <person name="Kurbessoian T."/>
            <person name="Crocker A."/>
            <person name="Murante D."/>
            <person name="Hogan D.A."/>
            <person name="Stajich J.E."/>
        </authorList>
    </citation>
    <scope>NUCLEOTIDE SEQUENCE</scope>
    <source>
        <strain evidence="2">Ex8</strain>
    </source>
</reference>
<dbReference type="AlphaFoldDB" id="A0AAN6F3K7"/>
<feature type="signal peptide" evidence="1">
    <location>
        <begin position="1"/>
        <end position="17"/>
    </location>
</feature>
<sequence>MKSFIAIPALFAATALAGSGSEWAFTWTFSDAHSTWTSCSYAHSNATATGPAATTSIASHTGTASEWTSATSYTAPYSSGSSTWGIPTTVSYDVGQGWTSMIPAPTSSAAGEKTSENVKATTAATTTATAAGGNAAAKTSASPSHYTGAAAPIRGSANMAGVGAVALAGLALVL</sequence>